<dbReference type="EMBL" id="UZAI01001584">
    <property type="protein sequence ID" value="VDO63420.1"/>
    <property type="molecule type" value="Genomic_DNA"/>
</dbReference>
<reference evidence="1 2" key="1">
    <citation type="submission" date="2018-11" db="EMBL/GenBank/DDBJ databases">
        <authorList>
            <consortium name="Pathogen Informatics"/>
        </authorList>
    </citation>
    <scope>NUCLEOTIDE SEQUENCE [LARGE SCALE GENOMIC DNA]</scope>
    <source>
        <strain evidence="1 2">Zambia</strain>
    </source>
</reference>
<proteinExistence type="predicted"/>
<gene>
    <name evidence="1" type="ORF">SMRZ_LOCUS4841</name>
</gene>
<keyword evidence="2" id="KW-1185">Reference proteome</keyword>
<evidence type="ECO:0000313" key="1">
    <source>
        <dbReference type="EMBL" id="VDO63420.1"/>
    </source>
</evidence>
<protein>
    <submittedName>
        <fullName evidence="1">Uncharacterized protein</fullName>
    </submittedName>
</protein>
<organism evidence="1 2">
    <name type="scientific">Schistosoma margrebowiei</name>
    <dbReference type="NCBI Taxonomy" id="48269"/>
    <lineage>
        <taxon>Eukaryota</taxon>
        <taxon>Metazoa</taxon>
        <taxon>Spiralia</taxon>
        <taxon>Lophotrochozoa</taxon>
        <taxon>Platyhelminthes</taxon>
        <taxon>Trematoda</taxon>
        <taxon>Digenea</taxon>
        <taxon>Strigeidida</taxon>
        <taxon>Schistosomatoidea</taxon>
        <taxon>Schistosomatidae</taxon>
        <taxon>Schistosoma</taxon>
    </lineage>
</organism>
<accession>A0A183LM16</accession>
<dbReference type="AlphaFoldDB" id="A0A183LM16"/>
<name>A0A183LM16_9TREM</name>
<evidence type="ECO:0000313" key="2">
    <source>
        <dbReference type="Proteomes" id="UP000277204"/>
    </source>
</evidence>
<sequence length="323" mass="36586">MDAEFFLSNIIVLFTGLLNKLSENLKKDSHKTVRQTRMHNESEKRDVDSYAIDGACDSTSDEMLKLNTIIMLTVVESFDRLGSPRAGSLNATVVLGNSVDDWTHFNRVKKNQMSPYKLNISSIVRKSTDGLAAQSTLKNVRPVIKELRNRKCASSSMQQCAQPERIHKPEKVITVRDDSLIIMNLKDSPELPLSLRDKHDRMLWDVLNVKLELPKTEPLTVTRFTRGRDSKRQNPPRLLRVTLKNATDVKDVLLASHLLKSDGNVRILPDIPYSEHNLIRNISKESRETFFRGRTIIVQGVRENTDMVKQILILGSGSSSSNP</sequence>
<dbReference type="STRING" id="48269.A0A183LM16"/>
<dbReference type="Proteomes" id="UP000277204">
    <property type="component" value="Unassembled WGS sequence"/>
</dbReference>